<sequence length="260" mass="29302">MKFRPTVHFTILDESSDTRSYVQVSTLTAPNSTVLKALHDVLNESGMSVAEYDVIKTYSNGKNVKYDTKVKDHQDIDVVIRRKRHKNRPKGKKVAPMLMTVVRTVIEEIVDEIKPPKTYFSEVEEIGGPIATTSSITVHLRVKTVRPETIDLVDEYPWVKLSSSPWHITADTTAVQFVTQLVKKGFLNELMEFKLVDSDGQLQDISMNSLLKNGAIYSAVAKKGVPRELKTDAEMILKSDAEMMINSGDQMIYTKKPVEI</sequence>
<organism evidence="1 2">
    <name type="scientific">Bursaphelenchus okinawaensis</name>
    <dbReference type="NCBI Taxonomy" id="465554"/>
    <lineage>
        <taxon>Eukaryota</taxon>
        <taxon>Metazoa</taxon>
        <taxon>Ecdysozoa</taxon>
        <taxon>Nematoda</taxon>
        <taxon>Chromadorea</taxon>
        <taxon>Rhabditida</taxon>
        <taxon>Tylenchina</taxon>
        <taxon>Tylenchomorpha</taxon>
        <taxon>Aphelenchoidea</taxon>
        <taxon>Aphelenchoididae</taxon>
        <taxon>Bursaphelenchus</taxon>
    </lineage>
</organism>
<accession>A0A811LHB2</accession>
<evidence type="ECO:0000313" key="1">
    <source>
        <dbReference type="EMBL" id="CAD5227896.1"/>
    </source>
</evidence>
<proteinExistence type="predicted"/>
<reference evidence="1" key="1">
    <citation type="submission" date="2020-09" db="EMBL/GenBank/DDBJ databases">
        <authorList>
            <person name="Kikuchi T."/>
        </authorList>
    </citation>
    <scope>NUCLEOTIDE SEQUENCE</scope>
    <source>
        <strain evidence="1">SH1</strain>
    </source>
</reference>
<name>A0A811LHB2_9BILA</name>
<dbReference type="Proteomes" id="UP000614601">
    <property type="component" value="Unassembled WGS sequence"/>
</dbReference>
<gene>
    <name evidence="1" type="ORF">BOKJ2_LOCUS12402</name>
</gene>
<dbReference type="EMBL" id="CAJFCW020000006">
    <property type="protein sequence ID" value="CAG9123802.1"/>
    <property type="molecule type" value="Genomic_DNA"/>
</dbReference>
<dbReference type="AlphaFoldDB" id="A0A811LHB2"/>
<dbReference type="EMBL" id="CAJFDH010000006">
    <property type="protein sequence ID" value="CAD5227896.1"/>
    <property type="molecule type" value="Genomic_DNA"/>
</dbReference>
<keyword evidence="2" id="KW-1185">Reference proteome</keyword>
<dbReference type="Proteomes" id="UP000783686">
    <property type="component" value="Unassembled WGS sequence"/>
</dbReference>
<protein>
    <submittedName>
        <fullName evidence="1">Uncharacterized protein</fullName>
    </submittedName>
</protein>
<comment type="caution">
    <text evidence="1">The sequence shown here is derived from an EMBL/GenBank/DDBJ whole genome shotgun (WGS) entry which is preliminary data.</text>
</comment>
<evidence type="ECO:0000313" key="2">
    <source>
        <dbReference type="Proteomes" id="UP000614601"/>
    </source>
</evidence>
<dbReference type="OrthoDB" id="10356904at2759"/>